<feature type="compositionally biased region" description="Low complexity" evidence="4">
    <location>
        <begin position="119"/>
        <end position="149"/>
    </location>
</feature>
<organism evidence="5 6">
    <name type="scientific">Sphingomonas edaphi</name>
    <dbReference type="NCBI Taxonomy" id="2315689"/>
    <lineage>
        <taxon>Bacteria</taxon>
        <taxon>Pseudomonadati</taxon>
        <taxon>Pseudomonadota</taxon>
        <taxon>Alphaproteobacteria</taxon>
        <taxon>Sphingomonadales</taxon>
        <taxon>Sphingomonadaceae</taxon>
        <taxon>Sphingomonas</taxon>
    </lineage>
</organism>
<evidence type="ECO:0000256" key="4">
    <source>
        <dbReference type="SAM" id="MobiDB-lite"/>
    </source>
</evidence>
<dbReference type="Pfam" id="PF00886">
    <property type="entry name" value="Ribosomal_S16"/>
    <property type="match status" value="1"/>
</dbReference>
<comment type="caution">
    <text evidence="5">The sequence shown here is derived from an EMBL/GenBank/DDBJ whole genome shotgun (WGS) entry which is preliminary data.</text>
</comment>
<dbReference type="SUPFAM" id="SSF54565">
    <property type="entry name" value="Ribosomal protein S16"/>
    <property type="match status" value="1"/>
</dbReference>
<dbReference type="GO" id="GO:0015935">
    <property type="term" value="C:small ribosomal subunit"/>
    <property type="evidence" value="ECO:0007669"/>
    <property type="project" value="TreeGrafter"/>
</dbReference>
<dbReference type="GO" id="GO:0006412">
    <property type="term" value="P:translation"/>
    <property type="evidence" value="ECO:0007669"/>
    <property type="project" value="UniProtKB-UniRule"/>
</dbReference>
<keyword evidence="1 3" id="KW-0689">Ribosomal protein</keyword>
<dbReference type="HAMAP" id="MF_00385">
    <property type="entry name" value="Ribosomal_bS16"/>
    <property type="match status" value="1"/>
</dbReference>
<dbReference type="NCBIfam" id="TIGR00002">
    <property type="entry name" value="S16"/>
    <property type="match status" value="1"/>
</dbReference>
<sequence>MAVAIRLARGGSKKRPYYRIVVADSRNSRDGRFIEKVGTYNPLLAKDSPERVKLDADRVSHWLSVGAQPSDRVARFLDAAGIKERAARNNPKKAEPGEKAKERAEERAAKLAEAEEAKAAAAAAPAEEAPATEEVTAEAPAAEEAAGEAPAEEANEATPNSDAGDEAGEATGESAQEPAEGAASDEAAKAE</sequence>
<feature type="compositionally biased region" description="Basic and acidic residues" evidence="4">
    <location>
        <begin position="82"/>
        <end position="118"/>
    </location>
</feature>
<dbReference type="GO" id="GO:0003735">
    <property type="term" value="F:structural constituent of ribosome"/>
    <property type="evidence" value="ECO:0007669"/>
    <property type="project" value="InterPro"/>
</dbReference>
<feature type="region of interest" description="Disordered" evidence="4">
    <location>
        <begin position="82"/>
        <end position="191"/>
    </location>
</feature>
<dbReference type="Gene3D" id="3.30.1320.10">
    <property type="match status" value="1"/>
</dbReference>
<keyword evidence="6" id="KW-1185">Reference proteome</keyword>
<dbReference type="EMBL" id="QXTF01000001">
    <property type="protein sequence ID" value="RIX31660.1"/>
    <property type="molecule type" value="Genomic_DNA"/>
</dbReference>
<proteinExistence type="inferred from homology"/>
<dbReference type="InterPro" id="IPR023803">
    <property type="entry name" value="Ribosomal_bS16_dom_sf"/>
</dbReference>
<evidence type="ECO:0000313" key="6">
    <source>
        <dbReference type="Proteomes" id="UP000285023"/>
    </source>
</evidence>
<accession>A0A418Q1H3</accession>
<evidence type="ECO:0000313" key="5">
    <source>
        <dbReference type="EMBL" id="RIX31660.1"/>
    </source>
</evidence>
<reference evidence="5 6" key="1">
    <citation type="submission" date="2018-09" db="EMBL/GenBank/DDBJ databases">
        <title>Sphingomonas sp. DAC4.</title>
        <authorList>
            <person name="Seo T."/>
        </authorList>
    </citation>
    <scope>NUCLEOTIDE SEQUENCE [LARGE SCALE GENOMIC DNA]</scope>
    <source>
        <strain evidence="5 6">DAC4</strain>
    </source>
</reference>
<dbReference type="OrthoDB" id="9807878at2"/>
<protein>
    <recommendedName>
        <fullName evidence="3">Small ribosomal subunit protein bS16</fullName>
    </recommendedName>
</protein>
<gene>
    <name evidence="3" type="primary">rpsP</name>
    <name evidence="5" type="ORF">D3M59_01195</name>
</gene>
<dbReference type="AlphaFoldDB" id="A0A418Q1H3"/>
<name>A0A418Q1H3_9SPHN</name>
<evidence type="ECO:0000256" key="3">
    <source>
        <dbReference type="HAMAP-Rule" id="MF_00385"/>
    </source>
</evidence>
<evidence type="ECO:0000256" key="1">
    <source>
        <dbReference type="ARBA" id="ARBA00022980"/>
    </source>
</evidence>
<dbReference type="PANTHER" id="PTHR12919">
    <property type="entry name" value="30S RIBOSOMAL PROTEIN S16"/>
    <property type="match status" value="1"/>
</dbReference>
<dbReference type="InterPro" id="IPR000307">
    <property type="entry name" value="Ribosomal_bS16"/>
</dbReference>
<comment type="similarity">
    <text evidence="3">Belongs to the bacterial ribosomal protein bS16 family.</text>
</comment>
<dbReference type="Proteomes" id="UP000285023">
    <property type="component" value="Unassembled WGS sequence"/>
</dbReference>
<dbReference type="GO" id="GO:0005737">
    <property type="term" value="C:cytoplasm"/>
    <property type="evidence" value="ECO:0007669"/>
    <property type="project" value="UniProtKB-ARBA"/>
</dbReference>
<dbReference type="PANTHER" id="PTHR12919:SF20">
    <property type="entry name" value="SMALL RIBOSOMAL SUBUNIT PROTEIN BS16M"/>
    <property type="match status" value="1"/>
</dbReference>
<keyword evidence="2 3" id="KW-0687">Ribonucleoprotein</keyword>
<evidence type="ECO:0000256" key="2">
    <source>
        <dbReference type="ARBA" id="ARBA00023274"/>
    </source>
</evidence>
<dbReference type="RefSeq" id="WP_119530814.1">
    <property type="nucleotide sequence ID" value="NZ_QXTF01000001.1"/>
</dbReference>